<evidence type="ECO:0000313" key="5">
    <source>
        <dbReference type="Proteomes" id="UP001157440"/>
    </source>
</evidence>
<name>A0AA37TKV4_9HYPH</name>
<dbReference type="GO" id="GO:0016020">
    <property type="term" value="C:membrane"/>
    <property type="evidence" value="ECO:0007669"/>
    <property type="project" value="InterPro"/>
</dbReference>
<evidence type="ECO:0000256" key="2">
    <source>
        <dbReference type="RuleBase" id="RU363072"/>
    </source>
</evidence>
<reference evidence="5" key="1">
    <citation type="journal article" date="2019" name="Int. J. Syst. Evol. Microbiol.">
        <title>The Global Catalogue of Microorganisms (GCM) 10K type strain sequencing project: providing services to taxonomists for standard genome sequencing and annotation.</title>
        <authorList>
            <consortium name="The Broad Institute Genomics Platform"/>
            <consortium name="The Broad Institute Genome Sequencing Center for Infectious Disease"/>
            <person name="Wu L."/>
            <person name="Ma J."/>
        </authorList>
    </citation>
    <scope>NUCLEOTIDE SEQUENCE [LARGE SCALE GENOMIC DNA]</scope>
    <source>
        <strain evidence="5">NBRC 103632</strain>
    </source>
</reference>
<sequence length="509" mass="54520">MKGWTGSAGSLTGEARIAESSNARRNSARTLPTRLAVGLGLLVTPAMAQQQVRTAFEGAGADPRVSVSQPETTSQASGGYVRSVEPYLGPLGDPLGIRPVLKERGIEYSLTYIADVLGNPVGGVRQGAIVEDRLNLRLNLDLDRLAGWQGATIHANAYFIHGTGLSRYYVGNLLTTSVIEALPSSRLYVLWIDQSLMDGQLGIRIGQQAADTEFFVSQTATLFVNSTFGWPAITGLNLPSGGPAYPLAAPAIRAKYVPGNGFSLQVGLYDGDPAGANRPGDDPEAQRLDRTGTNFRLHDPALLIAEATYAYNIAPESRGLPGDITLGGWQHFGRFDSLRFDITGVPLADPNATGIGRPVRGNAGLYAIYDQTLYRESGKDDEGLGFFVRAAWSPTRSSLIDAYLDTGLAYKGLFDGRDDDTIGISLAYARISDEAQRADRDTILYTGLPMPRRRAEAVIEATYQAVVVPGFTVQPDAQYVIRPGAGIAGPDGRRLRNAAVLGLRATVQY</sequence>
<keyword evidence="5" id="KW-1185">Reference proteome</keyword>
<dbReference type="PANTHER" id="PTHR37944:SF1">
    <property type="entry name" value="PORIN B"/>
    <property type="match status" value="1"/>
</dbReference>
<dbReference type="InterPro" id="IPR007049">
    <property type="entry name" value="Carb-sel_porin_OprB"/>
</dbReference>
<evidence type="ECO:0000256" key="1">
    <source>
        <dbReference type="ARBA" id="ARBA00008769"/>
    </source>
</evidence>
<proteinExistence type="inferred from homology"/>
<gene>
    <name evidence="4" type="ORF">GCM10007890_61520</name>
</gene>
<dbReference type="PANTHER" id="PTHR37944">
    <property type="entry name" value="PORIN B"/>
    <property type="match status" value="1"/>
</dbReference>
<accession>A0AA37TKV4</accession>
<protein>
    <submittedName>
        <fullName evidence="4">Porin</fullName>
    </submittedName>
</protein>
<dbReference type="GO" id="GO:0015288">
    <property type="term" value="F:porin activity"/>
    <property type="evidence" value="ECO:0007669"/>
    <property type="project" value="InterPro"/>
</dbReference>
<dbReference type="AlphaFoldDB" id="A0AA37TKV4"/>
<feature type="region of interest" description="Disordered" evidence="3">
    <location>
        <begin position="59"/>
        <end position="79"/>
    </location>
</feature>
<organism evidence="4 5">
    <name type="scientific">Methylobacterium tardum</name>
    <dbReference type="NCBI Taxonomy" id="374432"/>
    <lineage>
        <taxon>Bacteria</taxon>
        <taxon>Pseudomonadati</taxon>
        <taxon>Pseudomonadota</taxon>
        <taxon>Alphaproteobacteria</taxon>
        <taxon>Hyphomicrobiales</taxon>
        <taxon>Methylobacteriaceae</taxon>
        <taxon>Methylobacterium</taxon>
    </lineage>
</organism>
<dbReference type="EMBL" id="BSPL01000033">
    <property type="protein sequence ID" value="GLS74137.1"/>
    <property type="molecule type" value="Genomic_DNA"/>
</dbReference>
<dbReference type="InterPro" id="IPR052932">
    <property type="entry name" value="OprB_Porin"/>
</dbReference>
<comment type="similarity">
    <text evidence="1 2">Belongs to the OprB family.</text>
</comment>
<evidence type="ECO:0000256" key="3">
    <source>
        <dbReference type="SAM" id="MobiDB-lite"/>
    </source>
</evidence>
<feature type="compositionally biased region" description="Polar residues" evidence="3">
    <location>
        <begin position="66"/>
        <end position="77"/>
    </location>
</feature>
<dbReference type="GO" id="GO:0008643">
    <property type="term" value="P:carbohydrate transport"/>
    <property type="evidence" value="ECO:0007669"/>
    <property type="project" value="InterPro"/>
</dbReference>
<comment type="caution">
    <text evidence="4">The sequence shown here is derived from an EMBL/GenBank/DDBJ whole genome shotgun (WGS) entry which is preliminary data.</text>
</comment>
<dbReference type="InterPro" id="IPR038673">
    <property type="entry name" value="OprB_sf"/>
</dbReference>
<dbReference type="Proteomes" id="UP001157440">
    <property type="component" value="Unassembled WGS sequence"/>
</dbReference>
<dbReference type="Gene3D" id="2.40.160.180">
    <property type="entry name" value="Carbohydrate-selective porin OprB"/>
    <property type="match status" value="1"/>
</dbReference>
<evidence type="ECO:0000313" key="4">
    <source>
        <dbReference type="EMBL" id="GLS74137.1"/>
    </source>
</evidence>
<dbReference type="Pfam" id="PF04966">
    <property type="entry name" value="OprB"/>
    <property type="match status" value="1"/>
</dbReference>